<dbReference type="InterPro" id="IPR004843">
    <property type="entry name" value="Calcineurin-like_PHP"/>
</dbReference>
<dbReference type="Gene3D" id="3.60.21.10">
    <property type="match status" value="1"/>
</dbReference>
<name>A0A6J4U3X8_9SPHN</name>
<organism evidence="2">
    <name type="scientific">uncultured Sphingomonadaceae bacterium</name>
    <dbReference type="NCBI Taxonomy" id="169976"/>
    <lineage>
        <taxon>Bacteria</taxon>
        <taxon>Pseudomonadati</taxon>
        <taxon>Pseudomonadota</taxon>
        <taxon>Alphaproteobacteria</taxon>
        <taxon>Sphingomonadales</taxon>
        <taxon>Sphingomonadaceae</taxon>
        <taxon>environmental samples</taxon>
    </lineage>
</organism>
<accession>A0A6J4U3X8</accession>
<feature type="domain" description="Calcineurin-like phosphoesterase" evidence="1">
    <location>
        <begin position="23"/>
        <end position="213"/>
    </location>
</feature>
<gene>
    <name evidence="2" type="ORF">AVDCRST_MAG91-3767</name>
</gene>
<dbReference type="Pfam" id="PF00149">
    <property type="entry name" value="Metallophos"/>
    <property type="match status" value="1"/>
</dbReference>
<dbReference type="SUPFAM" id="SSF56300">
    <property type="entry name" value="Metallo-dependent phosphatases"/>
    <property type="match status" value="1"/>
</dbReference>
<reference evidence="2" key="1">
    <citation type="submission" date="2020-02" db="EMBL/GenBank/DDBJ databases">
        <authorList>
            <person name="Meier V. D."/>
        </authorList>
    </citation>
    <scope>NUCLEOTIDE SEQUENCE</scope>
    <source>
        <strain evidence="2">AVDCRST_MAG91</strain>
    </source>
</reference>
<dbReference type="PANTHER" id="PTHR42850:SF4">
    <property type="entry name" value="ZINC-DEPENDENT ENDOPOLYPHOSPHATASE"/>
    <property type="match status" value="1"/>
</dbReference>
<dbReference type="InterPro" id="IPR050126">
    <property type="entry name" value="Ap4A_hydrolase"/>
</dbReference>
<dbReference type="EMBL" id="CADCVX010000656">
    <property type="protein sequence ID" value="CAA9540041.1"/>
    <property type="molecule type" value="Genomic_DNA"/>
</dbReference>
<protein>
    <submittedName>
        <fullName evidence="2">Serine/threonine protein phosphatase</fullName>
        <ecNumber evidence="2">3.1.3.16</ecNumber>
    </submittedName>
</protein>
<dbReference type="EC" id="3.1.3.16" evidence="2"/>
<dbReference type="PANTHER" id="PTHR42850">
    <property type="entry name" value="METALLOPHOSPHOESTERASE"/>
    <property type="match status" value="1"/>
</dbReference>
<proteinExistence type="predicted"/>
<evidence type="ECO:0000259" key="1">
    <source>
        <dbReference type="Pfam" id="PF00149"/>
    </source>
</evidence>
<sequence>MLSLFKRRSTPAKTISGPPGARAYAIGDVHGQLDLLDRLLARIEEDQRDRPAAKTFVVLLGDTIDRGPDSCGVIERLRTYKPAWGRPVFLMGNHEEFFLRILDGDVDLVGSWLTYGGRELALSYGISDGWLLNATSQAVVQELYRRVPAAHREFVKSFNDSFRFGDYLFVHAGIKPGVAIEDQVPGNLRWIREGFLEDRTDHGVVVVHGHTIVEVPDERPNRIGIDTGAYKGGPLTAIALEGADRWFLAAGE</sequence>
<keyword evidence="2" id="KW-0378">Hydrolase</keyword>
<dbReference type="GO" id="GO:0110154">
    <property type="term" value="P:RNA decapping"/>
    <property type="evidence" value="ECO:0007669"/>
    <property type="project" value="TreeGrafter"/>
</dbReference>
<dbReference type="InterPro" id="IPR029052">
    <property type="entry name" value="Metallo-depent_PP-like"/>
</dbReference>
<dbReference type="GO" id="GO:0005737">
    <property type="term" value="C:cytoplasm"/>
    <property type="evidence" value="ECO:0007669"/>
    <property type="project" value="TreeGrafter"/>
</dbReference>
<dbReference type="GO" id="GO:0004722">
    <property type="term" value="F:protein serine/threonine phosphatase activity"/>
    <property type="evidence" value="ECO:0007669"/>
    <property type="project" value="UniProtKB-EC"/>
</dbReference>
<dbReference type="GO" id="GO:0008803">
    <property type="term" value="F:bis(5'-nucleosyl)-tetraphosphatase (symmetrical) activity"/>
    <property type="evidence" value="ECO:0007669"/>
    <property type="project" value="TreeGrafter"/>
</dbReference>
<evidence type="ECO:0000313" key="2">
    <source>
        <dbReference type="EMBL" id="CAA9540041.1"/>
    </source>
</evidence>
<dbReference type="AlphaFoldDB" id="A0A6J4U3X8"/>